<comment type="caution">
    <text evidence="2">The sequence shown here is derived from an EMBL/GenBank/DDBJ whole genome shotgun (WGS) entry which is preliminary data.</text>
</comment>
<organism evidence="2 3">
    <name type="scientific">Colletotrichum simmondsii</name>
    <dbReference type="NCBI Taxonomy" id="703756"/>
    <lineage>
        <taxon>Eukaryota</taxon>
        <taxon>Fungi</taxon>
        <taxon>Dikarya</taxon>
        <taxon>Ascomycota</taxon>
        <taxon>Pezizomycotina</taxon>
        <taxon>Sordariomycetes</taxon>
        <taxon>Hypocreomycetidae</taxon>
        <taxon>Glomerellales</taxon>
        <taxon>Glomerellaceae</taxon>
        <taxon>Colletotrichum</taxon>
        <taxon>Colletotrichum acutatum species complex</taxon>
    </lineage>
</organism>
<feature type="region of interest" description="Disordered" evidence="1">
    <location>
        <begin position="18"/>
        <end position="135"/>
    </location>
</feature>
<evidence type="ECO:0000256" key="1">
    <source>
        <dbReference type="SAM" id="MobiDB-lite"/>
    </source>
</evidence>
<feature type="compositionally biased region" description="Low complexity" evidence="1">
    <location>
        <begin position="44"/>
        <end position="56"/>
    </location>
</feature>
<accession>A0A135TYH2</accession>
<gene>
    <name evidence="2" type="ORF">CSIM01_13320</name>
</gene>
<feature type="compositionally biased region" description="Polar residues" evidence="1">
    <location>
        <begin position="20"/>
        <end position="39"/>
    </location>
</feature>
<sequence>MRAYSIRLTPETGYGFIESVPNTVAKQTPTQPNATAISNKTDDPTTTTSLTIAKTSPRPRRAERVRSRKHGNVNQPSTGPATPSRDSPLTPAPRRSPNDTHIHLSPTRPGTGLHTPTHTTSTPSKKEREITPQAA</sequence>
<protein>
    <submittedName>
        <fullName evidence="2">Uncharacterized protein</fullName>
    </submittedName>
</protein>
<dbReference type="EMBL" id="JFBX01000025">
    <property type="protein sequence ID" value="KXH53197.1"/>
    <property type="molecule type" value="Genomic_DNA"/>
</dbReference>
<dbReference type="Proteomes" id="UP000070328">
    <property type="component" value="Unassembled WGS sequence"/>
</dbReference>
<evidence type="ECO:0000313" key="3">
    <source>
        <dbReference type="Proteomes" id="UP000070328"/>
    </source>
</evidence>
<keyword evidence="3" id="KW-1185">Reference proteome</keyword>
<evidence type="ECO:0000313" key="2">
    <source>
        <dbReference type="EMBL" id="KXH53197.1"/>
    </source>
</evidence>
<feature type="compositionally biased region" description="Polar residues" evidence="1">
    <location>
        <begin position="72"/>
        <end position="87"/>
    </location>
</feature>
<reference evidence="2 3" key="1">
    <citation type="submission" date="2014-02" db="EMBL/GenBank/DDBJ databases">
        <title>The genome sequence of Colletotrichum simmondsii CBS122122.</title>
        <authorList>
            <person name="Baroncelli R."/>
            <person name="Thon M.R."/>
        </authorList>
    </citation>
    <scope>NUCLEOTIDE SEQUENCE [LARGE SCALE GENOMIC DNA]</scope>
    <source>
        <strain evidence="2 3">CBS122122</strain>
    </source>
</reference>
<feature type="compositionally biased region" description="Low complexity" evidence="1">
    <location>
        <begin position="106"/>
        <end position="123"/>
    </location>
</feature>
<name>A0A135TYH2_9PEZI</name>
<dbReference type="AlphaFoldDB" id="A0A135TYH2"/>
<proteinExistence type="predicted"/>
<feature type="compositionally biased region" description="Basic and acidic residues" evidence="1">
    <location>
        <begin position="124"/>
        <end position="135"/>
    </location>
</feature>